<keyword evidence="2" id="KW-1185">Reference proteome</keyword>
<proteinExistence type="predicted"/>
<gene>
    <name evidence="1" type="ORF">BpHYR1_003339</name>
</gene>
<name>A0A3M7R961_BRAPC</name>
<accession>A0A3M7R961</accession>
<dbReference type="Proteomes" id="UP000276133">
    <property type="component" value="Unassembled WGS sequence"/>
</dbReference>
<protein>
    <submittedName>
        <fullName evidence="1">Uncharacterized protein</fullName>
    </submittedName>
</protein>
<evidence type="ECO:0000313" key="1">
    <source>
        <dbReference type="EMBL" id="RNA20050.1"/>
    </source>
</evidence>
<evidence type="ECO:0000313" key="2">
    <source>
        <dbReference type="Proteomes" id="UP000276133"/>
    </source>
</evidence>
<comment type="caution">
    <text evidence="1">The sequence shown here is derived from an EMBL/GenBank/DDBJ whole genome shotgun (WGS) entry which is preliminary data.</text>
</comment>
<sequence>MFTLVPLGPSIRSLSLDLLEHIFSSKRYRIIFQQHIFTISNFLYYMDDLILSKNNQRSYWI</sequence>
<dbReference type="EMBL" id="REGN01003927">
    <property type="protein sequence ID" value="RNA20050.1"/>
    <property type="molecule type" value="Genomic_DNA"/>
</dbReference>
<reference evidence="1 2" key="1">
    <citation type="journal article" date="2018" name="Sci. Rep.">
        <title>Genomic signatures of local adaptation to the degree of environmental predictability in rotifers.</title>
        <authorList>
            <person name="Franch-Gras L."/>
            <person name="Hahn C."/>
            <person name="Garcia-Roger E.M."/>
            <person name="Carmona M.J."/>
            <person name="Serra M."/>
            <person name="Gomez A."/>
        </authorList>
    </citation>
    <scope>NUCLEOTIDE SEQUENCE [LARGE SCALE GENOMIC DNA]</scope>
    <source>
        <strain evidence="1">HYR1</strain>
    </source>
</reference>
<dbReference type="AlphaFoldDB" id="A0A3M7R961"/>
<organism evidence="1 2">
    <name type="scientific">Brachionus plicatilis</name>
    <name type="common">Marine rotifer</name>
    <name type="synonym">Brachionus muelleri</name>
    <dbReference type="NCBI Taxonomy" id="10195"/>
    <lineage>
        <taxon>Eukaryota</taxon>
        <taxon>Metazoa</taxon>
        <taxon>Spiralia</taxon>
        <taxon>Gnathifera</taxon>
        <taxon>Rotifera</taxon>
        <taxon>Eurotatoria</taxon>
        <taxon>Monogononta</taxon>
        <taxon>Pseudotrocha</taxon>
        <taxon>Ploima</taxon>
        <taxon>Brachionidae</taxon>
        <taxon>Brachionus</taxon>
    </lineage>
</organism>